<accession>A0A4R1RSA5</accession>
<evidence type="ECO:0000313" key="8">
    <source>
        <dbReference type="EMBL" id="TCL69358.1"/>
    </source>
</evidence>
<organism evidence="8 9">
    <name type="scientific">Hydrogenispora ethanolica</name>
    <dbReference type="NCBI Taxonomy" id="1082276"/>
    <lineage>
        <taxon>Bacteria</taxon>
        <taxon>Bacillati</taxon>
        <taxon>Bacillota</taxon>
        <taxon>Hydrogenispora</taxon>
    </lineage>
</organism>
<gene>
    <name evidence="7" type="primary">mltG</name>
    <name evidence="8" type="ORF">EDC14_101255</name>
</gene>
<reference evidence="8 9" key="1">
    <citation type="submission" date="2019-03" db="EMBL/GenBank/DDBJ databases">
        <title>Genomic Encyclopedia of Type Strains, Phase IV (KMG-IV): sequencing the most valuable type-strain genomes for metagenomic binning, comparative biology and taxonomic classification.</title>
        <authorList>
            <person name="Goeker M."/>
        </authorList>
    </citation>
    <scope>NUCLEOTIDE SEQUENCE [LARGE SCALE GENOMIC DNA]</scope>
    <source>
        <strain evidence="8 9">LX-B</strain>
    </source>
</reference>
<evidence type="ECO:0000256" key="1">
    <source>
        <dbReference type="ARBA" id="ARBA00022475"/>
    </source>
</evidence>
<dbReference type="CDD" id="cd08010">
    <property type="entry name" value="MltG_like"/>
    <property type="match status" value="1"/>
</dbReference>
<comment type="catalytic activity">
    <reaction evidence="7">
        <text>a peptidoglycan chain = a peptidoglycan chain with N-acetyl-1,6-anhydromuramyl-[peptide] at the reducing end + a peptidoglycan chain with N-acetylglucosamine at the non-reducing end.</text>
        <dbReference type="EC" id="4.2.2.29"/>
    </reaction>
</comment>
<dbReference type="NCBIfam" id="TIGR00247">
    <property type="entry name" value="endolytic transglycosylase MltG"/>
    <property type="match status" value="1"/>
</dbReference>
<dbReference type="GO" id="GO:0071555">
    <property type="term" value="P:cell wall organization"/>
    <property type="evidence" value="ECO:0007669"/>
    <property type="project" value="UniProtKB-KW"/>
</dbReference>
<evidence type="ECO:0000256" key="4">
    <source>
        <dbReference type="ARBA" id="ARBA00023136"/>
    </source>
</evidence>
<comment type="similarity">
    <text evidence="7">Belongs to the transglycosylase MltG family.</text>
</comment>
<keyword evidence="3 7" id="KW-1133">Transmembrane helix</keyword>
<evidence type="ECO:0000256" key="7">
    <source>
        <dbReference type="HAMAP-Rule" id="MF_02065"/>
    </source>
</evidence>
<keyword evidence="9" id="KW-1185">Reference proteome</keyword>
<proteinExistence type="inferred from homology"/>
<keyword evidence="6 7" id="KW-0961">Cell wall biogenesis/degradation</keyword>
<dbReference type="PANTHER" id="PTHR30518:SF2">
    <property type="entry name" value="ENDOLYTIC MUREIN TRANSGLYCOSYLASE"/>
    <property type="match status" value="1"/>
</dbReference>
<evidence type="ECO:0000256" key="5">
    <source>
        <dbReference type="ARBA" id="ARBA00023239"/>
    </source>
</evidence>
<dbReference type="EC" id="4.2.2.29" evidence="7"/>
<evidence type="ECO:0000256" key="3">
    <source>
        <dbReference type="ARBA" id="ARBA00022989"/>
    </source>
</evidence>
<feature type="site" description="Important for catalytic activity" evidence="7">
    <location>
        <position position="244"/>
    </location>
</feature>
<dbReference type="Gene3D" id="3.30.160.60">
    <property type="entry name" value="Classic Zinc Finger"/>
    <property type="match status" value="1"/>
</dbReference>
<dbReference type="HAMAP" id="MF_02065">
    <property type="entry name" value="MltG"/>
    <property type="match status" value="1"/>
</dbReference>
<dbReference type="InterPro" id="IPR003770">
    <property type="entry name" value="MLTG-like"/>
</dbReference>
<dbReference type="GO" id="GO:0005886">
    <property type="term" value="C:plasma membrane"/>
    <property type="evidence" value="ECO:0007669"/>
    <property type="project" value="UniProtKB-SubCell"/>
</dbReference>
<dbReference type="EMBL" id="SLUN01000012">
    <property type="protein sequence ID" value="TCL69358.1"/>
    <property type="molecule type" value="Genomic_DNA"/>
</dbReference>
<sequence>MLMQKIASWFRTHTVMSGIKSHATSFWRNHPLFGGGLAIFGLILTSGCVVFLWNLFPMAPGIKGKQVFEIEYGTSLRQIGNLLQKQGIIRSKSVFEFYIRFDPRDQMLRAGRYRVGPGMSLPEIVRQLRQGTPFQIRVTIPEGFTVREVVDLLSTKGLVDRKRFLDELKNQHLFQSILGDVPMTNGMEGYLFPDTYYFDNHSDETEIIATMLRRFKQLFMASFQNIPQDKRHDLVILASLVEKEARKAEERPVIAGVFQNRLQKGYPLQSCATVEYALGVHKERLSYKDIAVQSPFNTYLHRGLPPGPIANPGLASLKAAADPATVSYLYFVAKPDGTHVFSNTFEQHLQAQKMLERARLQELVRRN</sequence>
<evidence type="ECO:0000313" key="9">
    <source>
        <dbReference type="Proteomes" id="UP000295008"/>
    </source>
</evidence>
<comment type="function">
    <text evidence="7">Functions as a peptidoglycan terminase that cleaves nascent peptidoglycan strands endolytically to terminate their elongation.</text>
</comment>
<feature type="transmembrane region" description="Helical" evidence="7">
    <location>
        <begin position="32"/>
        <end position="56"/>
    </location>
</feature>
<evidence type="ECO:0000256" key="2">
    <source>
        <dbReference type="ARBA" id="ARBA00022692"/>
    </source>
</evidence>
<keyword evidence="4 7" id="KW-0472">Membrane</keyword>
<evidence type="ECO:0000256" key="6">
    <source>
        <dbReference type="ARBA" id="ARBA00023316"/>
    </source>
</evidence>
<dbReference type="PANTHER" id="PTHR30518">
    <property type="entry name" value="ENDOLYTIC MUREIN TRANSGLYCOSYLASE"/>
    <property type="match status" value="1"/>
</dbReference>
<dbReference type="GO" id="GO:0009252">
    <property type="term" value="P:peptidoglycan biosynthetic process"/>
    <property type="evidence" value="ECO:0007669"/>
    <property type="project" value="UniProtKB-UniRule"/>
</dbReference>
<protein>
    <recommendedName>
        <fullName evidence="7">Endolytic murein transglycosylase</fullName>
        <ecNumber evidence="7">4.2.2.29</ecNumber>
    </recommendedName>
    <alternativeName>
        <fullName evidence="7">Peptidoglycan lytic transglycosylase</fullName>
    </alternativeName>
    <alternativeName>
        <fullName evidence="7">Peptidoglycan polymerization terminase</fullName>
    </alternativeName>
</protein>
<name>A0A4R1RSA5_HYDET</name>
<comment type="subcellular location">
    <subcellularLocation>
        <location evidence="7">Cell membrane</location>
        <topology evidence="7">Single-pass membrane protein</topology>
    </subcellularLocation>
</comment>
<keyword evidence="1 7" id="KW-1003">Cell membrane</keyword>
<comment type="caution">
    <text evidence="8">The sequence shown here is derived from an EMBL/GenBank/DDBJ whole genome shotgun (WGS) entry which is preliminary data.</text>
</comment>
<dbReference type="Gene3D" id="3.30.1490.480">
    <property type="entry name" value="Endolytic murein transglycosylase"/>
    <property type="match status" value="1"/>
</dbReference>
<dbReference type="Pfam" id="PF02618">
    <property type="entry name" value="YceG"/>
    <property type="match status" value="1"/>
</dbReference>
<dbReference type="Proteomes" id="UP000295008">
    <property type="component" value="Unassembled WGS sequence"/>
</dbReference>
<keyword evidence="5 7" id="KW-0456">Lyase</keyword>
<keyword evidence="2 7" id="KW-0812">Transmembrane</keyword>
<dbReference type="AlphaFoldDB" id="A0A4R1RSA5"/>
<dbReference type="GO" id="GO:0008932">
    <property type="term" value="F:lytic endotransglycosylase activity"/>
    <property type="evidence" value="ECO:0007669"/>
    <property type="project" value="UniProtKB-UniRule"/>
</dbReference>